<dbReference type="SUPFAM" id="SSF55874">
    <property type="entry name" value="ATPase domain of HSP90 chaperone/DNA topoisomerase II/histidine kinase"/>
    <property type="match status" value="1"/>
</dbReference>
<evidence type="ECO:0000313" key="14">
    <source>
        <dbReference type="EMBL" id="RJF68878.1"/>
    </source>
</evidence>
<gene>
    <name evidence="14" type="ORF">D3875_21200</name>
</gene>
<dbReference type="Gene3D" id="3.30.450.20">
    <property type="entry name" value="PAS domain"/>
    <property type="match status" value="1"/>
</dbReference>
<keyword evidence="15" id="KW-1185">Reference proteome</keyword>
<keyword evidence="8" id="KW-0418">Kinase</keyword>
<dbReference type="PRINTS" id="PR01033">
    <property type="entry name" value="PHYTOCHROME"/>
</dbReference>
<keyword evidence="9" id="KW-0157">Chromophore</keyword>
<dbReference type="InterPro" id="IPR029016">
    <property type="entry name" value="GAF-like_dom_sf"/>
</dbReference>
<proteinExistence type="inferred from homology"/>
<comment type="similarity">
    <text evidence="2">In the N-terminal section; belongs to the phytochrome family.</text>
</comment>
<keyword evidence="11" id="KW-0675">Receptor</keyword>
<evidence type="ECO:0000256" key="10">
    <source>
        <dbReference type="ARBA" id="ARBA00023136"/>
    </source>
</evidence>
<evidence type="ECO:0000259" key="13">
    <source>
        <dbReference type="PROSITE" id="PS50109"/>
    </source>
</evidence>
<protein>
    <recommendedName>
        <fullName evidence="4">histidine kinase</fullName>
        <ecNumber evidence="4">2.7.13.3</ecNumber>
    </recommendedName>
</protein>
<dbReference type="InterPro" id="IPR003018">
    <property type="entry name" value="GAF"/>
</dbReference>
<dbReference type="Gene3D" id="3.30.450.40">
    <property type="match status" value="1"/>
</dbReference>
<dbReference type="InterPro" id="IPR036097">
    <property type="entry name" value="HisK_dim/P_sf"/>
</dbReference>
<evidence type="ECO:0000256" key="1">
    <source>
        <dbReference type="ARBA" id="ARBA00000085"/>
    </source>
</evidence>
<comment type="caution">
    <text evidence="14">The sequence shown here is derived from an EMBL/GenBank/DDBJ whole genome shotgun (WGS) entry which is preliminary data.</text>
</comment>
<dbReference type="Pfam" id="PF02518">
    <property type="entry name" value="HATPase_c"/>
    <property type="match status" value="1"/>
</dbReference>
<dbReference type="GO" id="GO:0030295">
    <property type="term" value="F:protein kinase activator activity"/>
    <property type="evidence" value="ECO:0007669"/>
    <property type="project" value="TreeGrafter"/>
</dbReference>
<feature type="domain" description="Histidine kinase" evidence="13">
    <location>
        <begin position="537"/>
        <end position="752"/>
    </location>
</feature>
<dbReference type="InterPro" id="IPR016132">
    <property type="entry name" value="Phyto_chromo_attachment"/>
</dbReference>
<dbReference type="InterPro" id="IPR003594">
    <property type="entry name" value="HATPase_dom"/>
</dbReference>
<dbReference type="InterPro" id="IPR035965">
    <property type="entry name" value="PAS-like_dom_sf"/>
</dbReference>
<dbReference type="InterPro" id="IPR005467">
    <property type="entry name" value="His_kinase_dom"/>
</dbReference>
<keyword evidence="6" id="KW-0716">Sensory transduction</keyword>
<dbReference type="Gene3D" id="3.30.565.10">
    <property type="entry name" value="Histidine kinase-like ATPase, C-terminal domain"/>
    <property type="match status" value="1"/>
</dbReference>
<dbReference type="Pfam" id="PF00360">
    <property type="entry name" value="PHY"/>
    <property type="match status" value="1"/>
</dbReference>
<keyword evidence="7" id="KW-0808">Transferase</keyword>
<evidence type="ECO:0000256" key="4">
    <source>
        <dbReference type="ARBA" id="ARBA00012438"/>
    </source>
</evidence>
<dbReference type="InterPro" id="IPR050351">
    <property type="entry name" value="BphY/WalK/GraS-like"/>
</dbReference>
<dbReference type="Pfam" id="PF08446">
    <property type="entry name" value="PAS_2"/>
    <property type="match status" value="1"/>
</dbReference>
<dbReference type="GO" id="GO:0009584">
    <property type="term" value="P:detection of visible light"/>
    <property type="evidence" value="ECO:0007669"/>
    <property type="project" value="InterPro"/>
</dbReference>
<evidence type="ECO:0000256" key="7">
    <source>
        <dbReference type="ARBA" id="ARBA00022679"/>
    </source>
</evidence>
<evidence type="ECO:0000256" key="3">
    <source>
        <dbReference type="ARBA" id="ARBA00011738"/>
    </source>
</evidence>
<dbReference type="PROSITE" id="PS50109">
    <property type="entry name" value="HIS_KIN"/>
    <property type="match status" value="1"/>
</dbReference>
<reference evidence="14 15" key="1">
    <citation type="submission" date="2018-09" db="EMBL/GenBank/DDBJ databases">
        <authorList>
            <person name="Zhu H."/>
        </authorList>
    </citation>
    <scope>NUCLEOTIDE SEQUENCE [LARGE SCALE GENOMIC DNA]</scope>
    <source>
        <strain evidence="14 15">K2S05-167</strain>
    </source>
</reference>
<dbReference type="OrthoDB" id="9766459at2"/>
<accession>A0A418UZK7</accession>
<organism evidence="14 15">
    <name type="scientific">Deinococcus cavernae</name>
    <dbReference type="NCBI Taxonomy" id="2320857"/>
    <lineage>
        <taxon>Bacteria</taxon>
        <taxon>Thermotogati</taxon>
        <taxon>Deinococcota</taxon>
        <taxon>Deinococci</taxon>
        <taxon>Deinococcales</taxon>
        <taxon>Deinococcaceae</taxon>
        <taxon>Deinococcus</taxon>
    </lineage>
</organism>
<evidence type="ECO:0000256" key="2">
    <source>
        <dbReference type="ARBA" id="ARBA00006402"/>
    </source>
</evidence>
<dbReference type="InterPro" id="IPR043150">
    <property type="entry name" value="Phytochrome_PHY_sf"/>
</dbReference>
<feature type="domain" description="Phytochrome chromophore attachment site" evidence="12">
    <location>
        <begin position="161"/>
        <end position="323"/>
    </location>
</feature>
<evidence type="ECO:0000259" key="12">
    <source>
        <dbReference type="PROSITE" id="PS50046"/>
    </source>
</evidence>
<evidence type="ECO:0000256" key="6">
    <source>
        <dbReference type="ARBA" id="ARBA00022606"/>
    </source>
</evidence>
<dbReference type="SMART" id="SM00065">
    <property type="entry name" value="GAF"/>
    <property type="match status" value="1"/>
</dbReference>
<keyword evidence="5" id="KW-0600">Photoreceptor protein</keyword>
<dbReference type="EC" id="2.7.13.3" evidence="4"/>
<dbReference type="PANTHER" id="PTHR42878:SF15">
    <property type="entry name" value="BACTERIOPHYTOCHROME"/>
    <property type="match status" value="1"/>
</dbReference>
<dbReference type="GO" id="GO:0000156">
    <property type="term" value="F:phosphorelay response regulator activity"/>
    <property type="evidence" value="ECO:0007669"/>
    <property type="project" value="TreeGrafter"/>
</dbReference>
<dbReference type="InterPro" id="IPR013515">
    <property type="entry name" value="Phytochrome_cen-reg"/>
</dbReference>
<comment type="catalytic activity">
    <reaction evidence="1">
        <text>ATP + protein L-histidine = ADP + protein N-phospho-L-histidine.</text>
        <dbReference type="EC" id="2.7.13.3"/>
    </reaction>
</comment>
<evidence type="ECO:0000256" key="9">
    <source>
        <dbReference type="ARBA" id="ARBA00022991"/>
    </source>
</evidence>
<dbReference type="GO" id="GO:0006355">
    <property type="term" value="P:regulation of DNA-templated transcription"/>
    <property type="evidence" value="ECO:0007669"/>
    <property type="project" value="InterPro"/>
</dbReference>
<dbReference type="InterPro" id="IPR000014">
    <property type="entry name" value="PAS"/>
</dbReference>
<keyword evidence="10" id="KW-0472">Membrane</keyword>
<evidence type="ECO:0000256" key="8">
    <source>
        <dbReference type="ARBA" id="ARBA00022777"/>
    </source>
</evidence>
<dbReference type="PANTHER" id="PTHR42878">
    <property type="entry name" value="TWO-COMPONENT HISTIDINE KINASE"/>
    <property type="match status" value="1"/>
</dbReference>
<dbReference type="GO" id="GO:0009881">
    <property type="term" value="F:photoreceptor activity"/>
    <property type="evidence" value="ECO:0007669"/>
    <property type="project" value="UniProtKB-KW"/>
</dbReference>
<dbReference type="PROSITE" id="PS50046">
    <property type="entry name" value="PHYTOCHROME_2"/>
    <property type="match status" value="1"/>
</dbReference>
<dbReference type="GO" id="GO:0007234">
    <property type="term" value="P:osmosensory signaling via phosphorelay pathway"/>
    <property type="evidence" value="ECO:0007669"/>
    <property type="project" value="TreeGrafter"/>
</dbReference>
<dbReference type="Gene3D" id="3.30.450.270">
    <property type="match status" value="1"/>
</dbReference>
<name>A0A418UZK7_9DEIO</name>
<dbReference type="InterPro" id="IPR001294">
    <property type="entry name" value="Phytochrome"/>
</dbReference>
<evidence type="ECO:0000256" key="11">
    <source>
        <dbReference type="ARBA" id="ARBA00023170"/>
    </source>
</evidence>
<dbReference type="CDD" id="cd00130">
    <property type="entry name" value="PAS"/>
    <property type="match status" value="1"/>
</dbReference>
<dbReference type="InterPro" id="IPR036890">
    <property type="entry name" value="HATPase_C_sf"/>
</dbReference>
<dbReference type="SUPFAM" id="SSF55781">
    <property type="entry name" value="GAF domain-like"/>
    <property type="match status" value="2"/>
</dbReference>
<dbReference type="EMBL" id="QYUJ01000030">
    <property type="protein sequence ID" value="RJF68878.1"/>
    <property type="molecule type" value="Genomic_DNA"/>
</dbReference>
<dbReference type="SUPFAM" id="SSF47384">
    <property type="entry name" value="Homodimeric domain of signal transducing histidine kinase"/>
    <property type="match status" value="1"/>
</dbReference>
<comment type="subunit">
    <text evidence="3">Homodimer.</text>
</comment>
<dbReference type="Proteomes" id="UP000286287">
    <property type="component" value="Unassembled WGS sequence"/>
</dbReference>
<dbReference type="GO" id="GO:0000155">
    <property type="term" value="F:phosphorelay sensor kinase activity"/>
    <property type="evidence" value="ECO:0007669"/>
    <property type="project" value="InterPro"/>
</dbReference>
<dbReference type="GO" id="GO:0016020">
    <property type="term" value="C:membrane"/>
    <property type="evidence" value="ECO:0007669"/>
    <property type="project" value="UniProtKB-SubCell"/>
</dbReference>
<sequence length="755" mass="82221">MGGVVKTDPTLLPPTYLGGPAIDRDNCEREPIHIPGSVQPHGALLVVDARSGLILQVSDNVHDYLGSRTEDLLGADLQDVLDGVTLQQLQDALPPGVPDSLQYRLTWAAPRRPGLLALTAHRVSSAGQERFIVELEPTTPQDATGPQALRNAVFALEATASVTELAQVAVEAVREITGFDRVMLYRFEPDDSGLVIAEARRPDMHSFLDHRFPESDIPRQARALYVRHLLRLTADVDAPAAPLIPVLDPQTIAPTPLGGAVLRATSPIHLQYLRNMGVASSLSVSVVVEGRLWGLIACHHQTPLVVAPEARTALDYLGRLVGLQVRLKHRAETDAFRQGLGERHRALIEVAARTAHPLDTFSAPDLDLPGFMRAGGVILSFEGGWRTLGQVPDAAFIEALLAWLPTREESVWATDTLQEAFPAAQGQTQASGVLAISIGRGWQEAVVWLRPEVELVIPWGGATPENAKGEMGPRASFDTYRQQVRGHSRPWHPGEIEEAQALQLSLTSTLGERLQGLRELNAALTLSVGEWQQFAFVMSHDMQEPVRRLSQFADLITARYGGTLDARGGEMLRHLRQESIRLRTLLRDLHSYVEVMTEPVLTRSAVDLNAALARARADTPELEQAGTEVRVPVPLPTVYANERRVTELLSHLLRNAATHGGPQVTVQAARQPHAWHLTVQDNGPGIAPEYHQRIFKLMQHLDRPGTSRDEALGQGLGLTLALGIARAHHGTLTVASAPGQGAAFTFVLPDERGSA</sequence>
<dbReference type="AlphaFoldDB" id="A0A418UZK7"/>
<dbReference type="SMART" id="SM00387">
    <property type="entry name" value="HATPase_c"/>
    <property type="match status" value="1"/>
</dbReference>
<evidence type="ECO:0000313" key="15">
    <source>
        <dbReference type="Proteomes" id="UP000286287"/>
    </source>
</evidence>
<dbReference type="SUPFAM" id="SSF55785">
    <property type="entry name" value="PYP-like sensor domain (PAS domain)"/>
    <property type="match status" value="1"/>
</dbReference>
<evidence type="ECO:0000256" key="5">
    <source>
        <dbReference type="ARBA" id="ARBA00022543"/>
    </source>
</evidence>
<dbReference type="Pfam" id="PF01590">
    <property type="entry name" value="GAF"/>
    <property type="match status" value="1"/>
</dbReference>
<dbReference type="InterPro" id="IPR013654">
    <property type="entry name" value="PAS_2"/>
</dbReference>